<feature type="region of interest" description="Disordered" evidence="1">
    <location>
        <begin position="134"/>
        <end position="154"/>
    </location>
</feature>
<sequence>MNRSRRTVDAPVGPTGSPLHTAPSKPNRLRRSCRQTEDVDSPTEFKTPTRVPRSRAGGGFSVESPNNDCDFQQDIIWDATSPSPNRHGKRGKNQKPPGVVDISEIVSRIAPKHGRPTVAEPTLQQWIGDSAAIPCTPDVRVPRPKKKSPRPNGVDDLLKLAKQFDYNMFRQDEEDVENLHRQSLELLSEDILDLENDDQNNVSLSLPVNCQPAVKADEQLSLDQYMEDDLDFLFDGPTQHLSGGLSQVSSALPSQVKPAPKEASGKRPASSHGPTSGVSTTNAKVPSAKDEFEDDWENDDLLNDSLVLEMTQNPQKFIAPQHYSTQKPPSQIHNQRESPANVVQSVAKGEKDNVRQRMTFKLESNPSFSFKRIQTHSETAVRDSQQSRFPSAHSVSVEGGTRRIGQTSNPAKSDPQKAPFHQRTSAAKYNATASNTPATKNTQSFPVKPATASSRGEAPAVSEDPSSLFSSDPVWDDPADDDLLCEMCEDVENRLHGAENVSAKQTPPGGHMSNQRASSPLSNRNRLPAGRQTIDPKKQTPASLPCASGRPAGSSLTGSSVSNIAAGVQVTDSFRYTQTKNTSGSTNGSTWTRGSSRVQSAPRGNPGKDQFTFRKPDKAVSTVTSKVVGSCSAAEIEQKKQQAMERRRLRLQAAQHHRAPT</sequence>
<dbReference type="Pfam" id="PF15350">
    <property type="entry name" value="ETAA1"/>
    <property type="match status" value="1"/>
</dbReference>
<organism evidence="2 3">
    <name type="scientific">Zoarces viviparus</name>
    <name type="common">Viviparous eelpout</name>
    <name type="synonym">Blennius viviparus</name>
    <dbReference type="NCBI Taxonomy" id="48416"/>
    <lineage>
        <taxon>Eukaryota</taxon>
        <taxon>Metazoa</taxon>
        <taxon>Chordata</taxon>
        <taxon>Craniata</taxon>
        <taxon>Vertebrata</taxon>
        <taxon>Euteleostomi</taxon>
        <taxon>Actinopterygii</taxon>
        <taxon>Neopterygii</taxon>
        <taxon>Teleostei</taxon>
        <taxon>Neoteleostei</taxon>
        <taxon>Acanthomorphata</taxon>
        <taxon>Eupercaria</taxon>
        <taxon>Perciformes</taxon>
        <taxon>Cottioidei</taxon>
        <taxon>Zoarcales</taxon>
        <taxon>Zoarcidae</taxon>
        <taxon>Zoarcinae</taxon>
        <taxon>Zoarces</taxon>
    </lineage>
</organism>
<dbReference type="GO" id="GO:0043596">
    <property type="term" value="C:nuclear replication fork"/>
    <property type="evidence" value="ECO:0007669"/>
    <property type="project" value="TreeGrafter"/>
</dbReference>
<name>A0AAW1G3J1_ZOAVI</name>
<feature type="region of interest" description="Disordered" evidence="1">
    <location>
        <begin position="578"/>
        <end position="617"/>
    </location>
</feature>
<reference evidence="2 3" key="1">
    <citation type="journal article" date="2024" name="Genome Biol. Evol.">
        <title>Chromosome-level genome assembly of the viviparous eelpout Zoarces viviparus.</title>
        <authorList>
            <person name="Fuhrmann N."/>
            <person name="Brasseur M.V."/>
            <person name="Bakowski C.E."/>
            <person name="Podsiadlowski L."/>
            <person name="Prost S."/>
            <person name="Krehenwinkel H."/>
            <person name="Mayer C."/>
        </authorList>
    </citation>
    <scope>NUCLEOTIDE SEQUENCE [LARGE SCALE GENOMIC DNA]</scope>
    <source>
        <strain evidence="2">NO-MEL_2022_Ind0_liver</strain>
    </source>
</reference>
<evidence type="ECO:0000313" key="3">
    <source>
        <dbReference type="Proteomes" id="UP001488805"/>
    </source>
</evidence>
<feature type="region of interest" description="Disordered" evidence="1">
    <location>
        <begin position="500"/>
        <end position="559"/>
    </location>
</feature>
<feature type="region of interest" description="Disordered" evidence="1">
    <location>
        <begin position="639"/>
        <end position="661"/>
    </location>
</feature>
<keyword evidence="3" id="KW-1185">Reference proteome</keyword>
<feature type="region of interest" description="Disordered" evidence="1">
    <location>
        <begin position="243"/>
        <end position="294"/>
    </location>
</feature>
<dbReference type="Proteomes" id="UP001488805">
    <property type="component" value="Unassembled WGS sequence"/>
</dbReference>
<feature type="compositionally biased region" description="Polar residues" evidence="1">
    <location>
        <begin position="272"/>
        <end position="284"/>
    </location>
</feature>
<feature type="compositionally biased region" description="Polar residues" evidence="1">
    <location>
        <begin position="322"/>
        <end position="344"/>
    </location>
</feature>
<protein>
    <recommendedName>
        <fullName evidence="4">Ewing's tumor-associated antigen 1</fullName>
    </recommendedName>
</protein>
<evidence type="ECO:0000256" key="1">
    <source>
        <dbReference type="SAM" id="MobiDB-lite"/>
    </source>
</evidence>
<evidence type="ECO:0000313" key="2">
    <source>
        <dbReference type="EMBL" id="KAK9540761.1"/>
    </source>
</evidence>
<dbReference type="GO" id="GO:0031297">
    <property type="term" value="P:replication fork processing"/>
    <property type="evidence" value="ECO:0007669"/>
    <property type="project" value="TreeGrafter"/>
</dbReference>
<dbReference type="GO" id="GO:2000001">
    <property type="term" value="P:regulation of DNA damage checkpoint"/>
    <property type="evidence" value="ECO:0007669"/>
    <property type="project" value="TreeGrafter"/>
</dbReference>
<feature type="compositionally biased region" description="Basic residues" evidence="1">
    <location>
        <begin position="647"/>
        <end position="661"/>
    </location>
</feature>
<comment type="caution">
    <text evidence="2">The sequence shown here is derived from an EMBL/GenBank/DDBJ whole genome shotgun (WGS) entry which is preliminary data.</text>
</comment>
<feature type="compositionally biased region" description="Low complexity" evidence="1">
    <location>
        <begin position="579"/>
        <end position="597"/>
    </location>
</feature>
<dbReference type="AlphaFoldDB" id="A0AAW1G3J1"/>
<feature type="region of interest" description="Disordered" evidence="1">
    <location>
        <begin position="1"/>
        <end position="99"/>
    </location>
</feature>
<gene>
    <name evidence="2" type="ORF">VZT92_003191</name>
</gene>
<accession>A0AAW1G3J1</accession>
<dbReference type="PANTHER" id="PTHR16434:SF4">
    <property type="entry name" value="ETAA1 ACTIVATOR OF ATR KINASE"/>
    <property type="match status" value="1"/>
</dbReference>
<dbReference type="EMBL" id="JBCEZU010000013">
    <property type="protein sequence ID" value="KAK9540761.1"/>
    <property type="molecule type" value="Genomic_DNA"/>
</dbReference>
<feature type="compositionally biased region" description="Polar residues" evidence="1">
    <location>
        <begin position="422"/>
        <end position="445"/>
    </location>
</feature>
<dbReference type="InterPro" id="IPR029406">
    <property type="entry name" value="ETAA1"/>
</dbReference>
<dbReference type="GO" id="GO:0006974">
    <property type="term" value="P:DNA damage response"/>
    <property type="evidence" value="ECO:0007669"/>
    <property type="project" value="TreeGrafter"/>
</dbReference>
<feature type="compositionally biased region" description="Polar residues" evidence="1">
    <location>
        <begin position="376"/>
        <end position="389"/>
    </location>
</feature>
<feature type="compositionally biased region" description="Polar residues" evidence="1">
    <location>
        <begin position="243"/>
        <end position="253"/>
    </location>
</feature>
<proteinExistence type="predicted"/>
<dbReference type="GO" id="GO:0043539">
    <property type="term" value="F:protein serine/threonine kinase activator activity"/>
    <property type="evidence" value="ECO:0007669"/>
    <property type="project" value="TreeGrafter"/>
</dbReference>
<feature type="compositionally biased region" description="Polar residues" evidence="1">
    <location>
        <begin position="512"/>
        <end position="525"/>
    </location>
</feature>
<evidence type="ECO:0008006" key="4">
    <source>
        <dbReference type="Google" id="ProtNLM"/>
    </source>
</evidence>
<feature type="region of interest" description="Disordered" evidence="1">
    <location>
        <begin position="321"/>
        <end position="348"/>
    </location>
</feature>
<feature type="region of interest" description="Disordered" evidence="1">
    <location>
        <begin position="376"/>
        <end position="475"/>
    </location>
</feature>
<dbReference type="PANTHER" id="PTHR16434">
    <property type="entry name" value="EWING'S TUMOR-ASSOCIATED ANTIGEN 1 ETAA1"/>
    <property type="match status" value="1"/>
</dbReference>